<dbReference type="Gene3D" id="2.30.29.30">
    <property type="entry name" value="Pleckstrin-homology domain (PH domain)/Phosphotyrosine-binding domain (PTB)"/>
    <property type="match status" value="1"/>
</dbReference>
<dbReference type="InterPro" id="IPR001452">
    <property type="entry name" value="SH3_domain"/>
</dbReference>
<dbReference type="FunFam" id="1.10.555.10:FF:000071">
    <property type="entry name" value="Rho GTPase activating protein 27"/>
    <property type="match status" value="1"/>
</dbReference>
<feature type="region of interest" description="Disordered" evidence="4">
    <location>
        <begin position="244"/>
        <end position="276"/>
    </location>
</feature>
<dbReference type="SMART" id="SM00456">
    <property type="entry name" value="WW"/>
    <property type="match status" value="2"/>
</dbReference>
<feature type="compositionally biased region" description="Polar residues" evidence="4">
    <location>
        <begin position="348"/>
        <end position="357"/>
    </location>
</feature>
<dbReference type="eggNOG" id="KOG1450">
    <property type="taxonomic scope" value="Eukaryota"/>
</dbReference>
<dbReference type="SMART" id="SM00326">
    <property type="entry name" value="SH3"/>
    <property type="match status" value="1"/>
</dbReference>
<dbReference type="Pfam" id="PF00018">
    <property type="entry name" value="SH3_1"/>
    <property type="match status" value="1"/>
</dbReference>
<dbReference type="GO" id="GO:0005096">
    <property type="term" value="F:GTPase activator activity"/>
    <property type="evidence" value="ECO:0007669"/>
    <property type="project" value="UniProtKB-KW"/>
</dbReference>
<feature type="domain" description="SH3" evidence="5">
    <location>
        <begin position="3"/>
        <end position="66"/>
    </location>
</feature>
<dbReference type="InterPro" id="IPR001202">
    <property type="entry name" value="WW_dom"/>
</dbReference>
<dbReference type="SUPFAM" id="SSF50044">
    <property type="entry name" value="SH3-domain"/>
    <property type="match status" value="1"/>
</dbReference>
<evidence type="ECO:0000313" key="10">
    <source>
        <dbReference type="Proteomes" id="UP000014500"/>
    </source>
</evidence>
<dbReference type="PROSITE" id="PS50020">
    <property type="entry name" value="WW_DOMAIN_2"/>
    <property type="match status" value="2"/>
</dbReference>
<proteinExistence type="predicted"/>
<evidence type="ECO:0000259" key="6">
    <source>
        <dbReference type="PROSITE" id="PS50003"/>
    </source>
</evidence>
<dbReference type="Gene3D" id="1.10.555.10">
    <property type="entry name" value="Rho GTPase activation protein"/>
    <property type="match status" value="1"/>
</dbReference>
<dbReference type="InterPro" id="IPR000198">
    <property type="entry name" value="RhoGAP_dom"/>
</dbReference>
<dbReference type="Gene3D" id="2.20.70.10">
    <property type="match status" value="1"/>
</dbReference>
<dbReference type="CDD" id="cd11888">
    <property type="entry name" value="SH3_ARHGAP9_like"/>
    <property type="match status" value="1"/>
</dbReference>
<keyword evidence="2" id="KW-0343">GTPase activation</keyword>
<dbReference type="GO" id="GO:0007165">
    <property type="term" value="P:signal transduction"/>
    <property type="evidence" value="ECO:0007669"/>
    <property type="project" value="InterPro"/>
</dbReference>
<feature type="domain" description="PH" evidence="6">
    <location>
        <begin position="419"/>
        <end position="530"/>
    </location>
</feature>
<evidence type="ECO:0000259" key="8">
    <source>
        <dbReference type="PROSITE" id="PS50238"/>
    </source>
</evidence>
<dbReference type="GO" id="GO:0005737">
    <property type="term" value="C:cytoplasm"/>
    <property type="evidence" value="ECO:0007669"/>
    <property type="project" value="TreeGrafter"/>
</dbReference>
<accession>T1JJK9</accession>
<dbReference type="InterPro" id="IPR001849">
    <property type="entry name" value="PH_domain"/>
</dbReference>
<name>T1JJK9_STRMM</name>
<dbReference type="HOGENOM" id="CLU_312208_0_0_1"/>
<evidence type="ECO:0000259" key="7">
    <source>
        <dbReference type="PROSITE" id="PS50020"/>
    </source>
</evidence>
<evidence type="ECO:0000256" key="4">
    <source>
        <dbReference type="SAM" id="MobiDB-lite"/>
    </source>
</evidence>
<dbReference type="InterPro" id="IPR008936">
    <property type="entry name" value="Rho_GTPase_activation_prot"/>
</dbReference>
<dbReference type="Gene3D" id="2.30.30.40">
    <property type="entry name" value="SH3 Domains"/>
    <property type="match status" value="1"/>
</dbReference>
<keyword evidence="10" id="KW-1185">Reference proteome</keyword>
<dbReference type="EMBL" id="JH432001">
    <property type="status" value="NOT_ANNOTATED_CDS"/>
    <property type="molecule type" value="Genomic_DNA"/>
</dbReference>
<dbReference type="Pfam" id="PF00620">
    <property type="entry name" value="RhoGAP"/>
    <property type="match status" value="1"/>
</dbReference>
<dbReference type="STRING" id="126957.T1JJK9"/>
<feature type="region of interest" description="Disordered" evidence="4">
    <location>
        <begin position="132"/>
        <end position="151"/>
    </location>
</feature>
<dbReference type="PROSITE" id="PS50003">
    <property type="entry name" value="PH_DOMAIN"/>
    <property type="match status" value="1"/>
</dbReference>
<dbReference type="SMART" id="SM00324">
    <property type="entry name" value="RhoGAP"/>
    <property type="match status" value="1"/>
</dbReference>
<sequence length="817" mass="93327">MGENLVYVQVLYDFEYDADDGKRICMKEGEEFLLLNKTNTDWWQVIRDGERRPFYAPASYMEENCKQETVNLNLNLINENGKVDEHDLNVLNVVDNVFKEDIPIEVSNGEKTYQGLLFSNPLYNVKTFSEPEVDYSDEEDDSDENGQGDLCLKQNGVGSVAVKRFVLGEIKVAKEDESVQQNSSFENPVYMNLPLHSPPTPPSPTEKDPPTRILLNNWAEYECSNGRKFYFNSVTCEKSWKPPRRRSEKMSSCSSGDSSPWPDRSDSSSISPTFPSNTSLTLPTGWLQSYDEDIAEICFINDLTKEKWYSSTDSQGRIYYYKENASESFWQLPEVVLAENENGKKNELSLSTASSPSDVVFSPGDSPITSPQPRRMTSHSRPSSVADRRMKTRSMVLPDSKSSTLPRNYSGQQFGGFLKAIRQGMMNKTKVIEGGKKLRKNWSQSFIILSDIFLLFYKDMKCAQMKQDAPGCKPEICIDLAGALVEWKPDKSSRKNVFQISTVLGLQVLLQDDCGQTSREWFEAIRSAIMKLPSGYSINSTASMNNSHEGDLSSPDETKKSYKLTRKFKTSVSAEELDFSSADRKTKIKDKLLNFFLRRPTMESLREKGIIKEEPVFGCNLQNLCLREKSLVPRFVQKCISLIEENDMKADGLYRASGNLSQVQKIRFQVNQDNMRCLELEEDVHVLTGALKMFFRELKEPLIPFKVLEKFLSAIMIPDRAIKLQRFTELISLTPRAHYNTLKYLLQHLLRVTEYSDHNRMHIQNMAIVFGPTLMWAEVESSNLALDVMTQNQIIEFLLLEFQTIFSFIKSGNEMTS</sequence>
<dbReference type="Pfam" id="PF00169">
    <property type="entry name" value="PH"/>
    <property type="match status" value="1"/>
</dbReference>
<dbReference type="PANTHER" id="PTHR23176:SF129">
    <property type="entry name" value="RHO GTPASE ACTIVATING PROTEIN AT 16F, ISOFORM E-RELATED"/>
    <property type="match status" value="1"/>
</dbReference>
<dbReference type="SMART" id="SM00233">
    <property type="entry name" value="PH"/>
    <property type="match status" value="1"/>
</dbReference>
<dbReference type="SUPFAM" id="SSF51045">
    <property type="entry name" value="WW domain"/>
    <property type="match status" value="2"/>
</dbReference>
<dbReference type="CDD" id="cd13233">
    <property type="entry name" value="PH_ARHGAP9-like"/>
    <property type="match status" value="1"/>
</dbReference>
<evidence type="ECO:0000313" key="9">
    <source>
        <dbReference type="EnsemblMetazoa" id="SMAR014039-PA"/>
    </source>
</evidence>
<dbReference type="InterPro" id="IPR036020">
    <property type="entry name" value="WW_dom_sf"/>
</dbReference>
<dbReference type="InterPro" id="IPR036028">
    <property type="entry name" value="SH3-like_dom_sf"/>
</dbReference>
<dbReference type="InterPro" id="IPR050729">
    <property type="entry name" value="Rho-GAP"/>
</dbReference>
<reference evidence="9" key="2">
    <citation type="submission" date="2015-02" db="UniProtKB">
        <authorList>
            <consortium name="EnsemblMetazoa"/>
        </authorList>
    </citation>
    <scope>IDENTIFICATION</scope>
</reference>
<feature type="domain" description="WW" evidence="7">
    <location>
        <begin position="212"/>
        <end position="245"/>
    </location>
</feature>
<dbReference type="AlphaFoldDB" id="T1JJK9"/>
<feature type="region of interest" description="Disordered" evidence="4">
    <location>
        <begin position="347"/>
        <end position="404"/>
    </location>
</feature>
<dbReference type="EnsemblMetazoa" id="SMAR014039-RA">
    <property type="protein sequence ID" value="SMAR014039-PA"/>
    <property type="gene ID" value="SMAR014039"/>
</dbReference>
<evidence type="ECO:0008006" key="11">
    <source>
        <dbReference type="Google" id="ProtNLM"/>
    </source>
</evidence>
<evidence type="ECO:0000256" key="2">
    <source>
        <dbReference type="ARBA" id="ARBA00022468"/>
    </source>
</evidence>
<organism evidence="9 10">
    <name type="scientific">Strigamia maritima</name>
    <name type="common">European centipede</name>
    <name type="synonym">Geophilus maritimus</name>
    <dbReference type="NCBI Taxonomy" id="126957"/>
    <lineage>
        <taxon>Eukaryota</taxon>
        <taxon>Metazoa</taxon>
        <taxon>Ecdysozoa</taxon>
        <taxon>Arthropoda</taxon>
        <taxon>Myriapoda</taxon>
        <taxon>Chilopoda</taxon>
        <taxon>Pleurostigmophora</taxon>
        <taxon>Geophilomorpha</taxon>
        <taxon>Linotaeniidae</taxon>
        <taxon>Strigamia</taxon>
    </lineage>
</organism>
<dbReference type="PROSITE" id="PS50002">
    <property type="entry name" value="SH3"/>
    <property type="match status" value="1"/>
</dbReference>
<dbReference type="PROSITE" id="PS50238">
    <property type="entry name" value="RHOGAP"/>
    <property type="match status" value="1"/>
</dbReference>
<dbReference type="PANTHER" id="PTHR23176">
    <property type="entry name" value="RHO/RAC/CDC GTPASE-ACTIVATING PROTEIN"/>
    <property type="match status" value="1"/>
</dbReference>
<feature type="domain" description="WW" evidence="7">
    <location>
        <begin position="308"/>
        <end position="335"/>
    </location>
</feature>
<feature type="compositionally biased region" description="Low complexity" evidence="4">
    <location>
        <begin position="250"/>
        <end position="276"/>
    </location>
</feature>
<keyword evidence="1 3" id="KW-0728">SH3 domain</keyword>
<dbReference type="SUPFAM" id="SSF50729">
    <property type="entry name" value="PH domain-like"/>
    <property type="match status" value="1"/>
</dbReference>
<feature type="compositionally biased region" description="Acidic residues" evidence="4">
    <location>
        <begin position="132"/>
        <end position="146"/>
    </location>
</feature>
<dbReference type="SUPFAM" id="SSF48350">
    <property type="entry name" value="GTPase activation domain, GAP"/>
    <property type="match status" value="1"/>
</dbReference>
<evidence type="ECO:0000256" key="3">
    <source>
        <dbReference type="PROSITE-ProRule" id="PRU00192"/>
    </source>
</evidence>
<dbReference type="Proteomes" id="UP000014500">
    <property type="component" value="Unassembled WGS sequence"/>
</dbReference>
<feature type="domain" description="Rho-GAP" evidence="8">
    <location>
        <begin position="619"/>
        <end position="806"/>
    </location>
</feature>
<dbReference type="PhylomeDB" id="T1JJK9"/>
<protein>
    <recommendedName>
        <fullName evidence="11">Rho GTPase-activating protein 15</fullName>
    </recommendedName>
</protein>
<feature type="region of interest" description="Disordered" evidence="4">
    <location>
        <begin position="190"/>
        <end position="211"/>
    </location>
</feature>
<evidence type="ECO:0000256" key="1">
    <source>
        <dbReference type="ARBA" id="ARBA00022443"/>
    </source>
</evidence>
<dbReference type="OMA" id="PECHYAT"/>
<dbReference type="InterPro" id="IPR011993">
    <property type="entry name" value="PH-like_dom_sf"/>
</dbReference>
<evidence type="ECO:0000259" key="5">
    <source>
        <dbReference type="PROSITE" id="PS50002"/>
    </source>
</evidence>
<reference evidence="10" key="1">
    <citation type="submission" date="2011-05" db="EMBL/GenBank/DDBJ databases">
        <authorList>
            <person name="Richards S.R."/>
            <person name="Qu J."/>
            <person name="Jiang H."/>
            <person name="Jhangiani S.N."/>
            <person name="Agravi P."/>
            <person name="Goodspeed R."/>
            <person name="Gross S."/>
            <person name="Mandapat C."/>
            <person name="Jackson L."/>
            <person name="Mathew T."/>
            <person name="Pu L."/>
            <person name="Thornton R."/>
            <person name="Saada N."/>
            <person name="Wilczek-Boney K.B."/>
            <person name="Lee S."/>
            <person name="Kovar C."/>
            <person name="Wu Y."/>
            <person name="Scherer S.E."/>
            <person name="Worley K.C."/>
            <person name="Muzny D.M."/>
            <person name="Gibbs R."/>
        </authorList>
    </citation>
    <scope>NUCLEOTIDE SEQUENCE</scope>
    <source>
        <strain evidence="10">Brora</strain>
    </source>
</reference>